<keyword evidence="3 4" id="KW-0418">Kinase</keyword>
<dbReference type="AlphaFoldDB" id="A0A1M7MPH2"/>
<organism evidence="5 6">
    <name type="scientific">Anaerosporobacter mobilis DSM 15930</name>
    <dbReference type="NCBI Taxonomy" id="1120996"/>
    <lineage>
        <taxon>Bacteria</taxon>
        <taxon>Bacillati</taxon>
        <taxon>Bacillota</taxon>
        <taxon>Clostridia</taxon>
        <taxon>Lachnospirales</taxon>
        <taxon>Lachnospiraceae</taxon>
        <taxon>Anaerosporobacter</taxon>
    </lineage>
</organism>
<dbReference type="InterPro" id="IPR036129">
    <property type="entry name" value="Glycerate_kinase_sf"/>
</dbReference>
<accession>A0A1M7MPH2</accession>
<proteinExistence type="inferred from homology"/>
<evidence type="ECO:0000313" key="5">
    <source>
        <dbReference type="EMBL" id="SHM92910.1"/>
    </source>
</evidence>
<dbReference type="STRING" id="1120996.SAMN02746066_03945"/>
<dbReference type="GO" id="GO:0031388">
    <property type="term" value="P:organic acid phosphorylation"/>
    <property type="evidence" value="ECO:0007669"/>
    <property type="project" value="UniProtKB-UniRule"/>
</dbReference>
<gene>
    <name evidence="5" type="ORF">SAMN02746066_03945</name>
</gene>
<evidence type="ECO:0000256" key="1">
    <source>
        <dbReference type="ARBA" id="ARBA00006284"/>
    </source>
</evidence>
<dbReference type="Gene3D" id="3.40.50.10350">
    <property type="entry name" value="Glycerate kinase, domain 1"/>
    <property type="match status" value="1"/>
</dbReference>
<dbReference type="PIRSF" id="PIRSF006078">
    <property type="entry name" value="GlxK"/>
    <property type="match status" value="1"/>
</dbReference>
<evidence type="ECO:0000256" key="3">
    <source>
        <dbReference type="ARBA" id="ARBA00022777"/>
    </source>
</evidence>
<dbReference type="EMBL" id="FRCP01000022">
    <property type="protein sequence ID" value="SHM92910.1"/>
    <property type="molecule type" value="Genomic_DNA"/>
</dbReference>
<name>A0A1M7MPH2_9FIRM</name>
<reference evidence="5 6" key="1">
    <citation type="submission" date="2016-11" db="EMBL/GenBank/DDBJ databases">
        <authorList>
            <person name="Jaros S."/>
            <person name="Januszkiewicz K."/>
            <person name="Wedrychowicz H."/>
        </authorList>
    </citation>
    <scope>NUCLEOTIDE SEQUENCE [LARGE SCALE GENOMIC DNA]</scope>
    <source>
        <strain evidence="5 6">DSM 15930</strain>
    </source>
</reference>
<evidence type="ECO:0000256" key="4">
    <source>
        <dbReference type="PIRNR" id="PIRNR006078"/>
    </source>
</evidence>
<dbReference type="InterPro" id="IPR018193">
    <property type="entry name" value="Glyc_kinase_flavodox-like_fold"/>
</dbReference>
<dbReference type="Proteomes" id="UP000184038">
    <property type="component" value="Unassembled WGS sequence"/>
</dbReference>
<evidence type="ECO:0000256" key="2">
    <source>
        <dbReference type="ARBA" id="ARBA00022679"/>
    </source>
</evidence>
<dbReference type="Gene3D" id="3.90.1510.10">
    <property type="entry name" value="Glycerate kinase, domain 2"/>
    <property type="match status" value="1"/>
</dbReference>
<dbReference type="PANTHER" id="PTHR21599:SF0">
    <property type="entry name" value="GLYCERATE KINASE"/>
    <property type="match status" value="1"/>
</dbReference>
<dbReference type="InterPro" id="IPR004381">
    <property type="entry name" value="Glycerate_kinase"/>
</dbReference>
<evidence type="ECO:0000313" key="6">
    <source>
        <dbReference type="Proteomes" id="UP000184038"/>
    </source>
</evidence>
<dbReference type="PANTHER" id="PTHR21599">
    <property type="entry name" value="GLYCERATE KINASE"/>
    <property type="match status" value="1"/>
</dbReference>
<dbReference type="OrthoDB" id="9774290at2"/>
<keyword evidence="6" id="KW-1185">Reference proteome</keyword>
<dbReference type="GO" id="GO:0008887">
    <property type="term" value="F:glycerate kinase activity"/>
    <property type="evidence" value="ECO:0007669"/>
    <property type="project" value="UniProtKB-UniRule"/>
</dbReference>
<dbReference type="RefSeq" id="WP_073290578.1">
    <property type="nucleotide sequence ID" value="NZ_FRCP01000022.1"/>
</dbReference>
<keyword evidence="2 4" id="KW-0808">Transferase</keyword>
<dbReference type="NCBIfam" id="TIGR00045">
    <property type="entry name" value="glycerate kinase"/>
    <property type="match status" value="1"/>
</dbReference>
<dbReference type="InterPro" id="IPR018197">
    <property type="entry name" value="Glycerate_kinase_RE-like"/>
</dbReference>
<dbReference type="SUPFAM" id="SSF110738">
    <property type="entry name" value="Glycerate kinase I"/>
    <property type="match status" value="1"/>
</dbReference>
<protein>
    <submittedName>
        <fullName evidence="5">Glycerate kinase</fullName>
    </submittedName>
</protein>
<sequence>MKRCIIIPDSYKGTLSSIQICNVMEAVVKKHFPSCETIKVPIADGGEGTVDCFLHATDAKKITLRTTGPYGETIETYYARLGDTAVIEMASAAGLMLAMNSEYGLNPRKTTTYGVGQMMKHAIEQGCKEIILGLGGSCTNDCGVGAARALGTCFFDTMGKEFIPTADSLTKIADIDNSITQELLQGIKVTAMCDIDNPLYGPEGAAYVFAPQKGADASTVELLDYNLQSLADVIAEVLGKRVSKMPGAGAAGGFGAGVVSFFQGKLRSGIDTLLDLIKFDELLIGTDMVFTGEGRIDSQSLRGKAVIGIAMRAKVENVPVIAVVGSIAEDIEAAYDMGVTSIFSINRAPMSFEEAKDLSEQNLADTMDSLMRFYKIGLGS</sequence>
<dbReference type="Pfam" id="PF02595">
    <property type="entry name" value="Gly_kinase"/>
    <property type="match status" value="1"/>
</dbReference>
<comment type="similarity">
    <text evidence="1 4">Belongs to the glycerate kinase type-1 family.</text>
</comment>